<feature type="binding site" evidence="9">
    <location>
        <begin position="125"/>
        <end position="131"/>
    </location>
    <ligand>
        <name>ATP</name>
        <dbReference type="ChEBI" id="CHEBI:30616"/>
    </ligand>
</feature>
<comment type="similarity">
    <text evidence="9">Belongs to the bacterial CoaD family.</text>
</comment>
<keyword evidence="1 9" id="KW-0963">Cytoplasm</keyword>
<dbReference type="GO" id="GO:0015937">
    <property type="term" value="P:coenzyme A biosynthetic process"/>
    <property type="evidence" value="ECO:0007669"/>
    <property type="project" value="UniProtKB-UniRule"/>
</dbReference>
<dbReference type="NCBIfam" id="TIGR00125">
    <property type="entry name" value="cyt_tran_rel"/>
    <property type="match status" value="1"/>
</dbReference>
<dbReference type="EMBL" id="PDKS01000005">
    <property type="protein sequence ID" value="PPI87037.1"/>
    <property type="molecule type" value="Genomic_DNA"/>
</dbReference>
<dbReference type="Proteomes" id="UP000296034">
    <property type="component" value="Unassembled WGS sequence"/>
</dbReference>
<comment type="cofactor">
    <cofactor evidence="9">
        <name>Mg(2+)</name>
        <dbReference type="ChEBI" id="CHEBI:18420"/>
    </cofactor>
</comment>
<protein>
    <recommendedName>
        <fullName evidence="9">Phosphopantetheine adenylyltransferase</fullName>
        <ecNumber evidence="9">2.7.7.3</ecNumber>
    </recommendedName>
    <alternativeName>
        <fullName evidence="9">Dephospho-CoA pyrophosphorylase</fullName>
    </alternativeName>
    <alternativeName>
        <fullName evidence="9">Pantetheine-phosphate adenylyltransferase</fullName>
        <shortName evidence="9">PPAT</shortName>
    </alternativeName>
</protein>
<dbReference type="Gene3D" id="3.40.50.620">
    <property type="entry name" value="HUPs"/>
    <property type="match status" value="1"/>
</dbReference>
<comment type="subunit">
    <text evidence="9">Homohexamer.</text>
</comment>
<comment type="pathway">
    <text evidence="9">Cofactor biosynthesis; coenzyme A biosynthesis; CoA from (R)-pantothenate: step 4/5.</text>
</comment>
<dbReference type="AlphaFoldDB" id="A0A2P5SXG5"/>
<dbReference type="UniPathway" id="UPA00241">
    <property type="reaction ID" value="UER00355"/>
</dbReference>
<proteinExistence type="inferred from homology"/>
<evidence type="ECO:0000256" key="9">
    <source>
        <dbReference type="HAMAP-Rule" id="MF_00151"/>
    </source>
</evidence>
<sequence>MTTKRAIYPGTFDPITLGHLDIVTRAAKIFDYVIIGISAKSNKKNLFTLEERINLARIVTQHLSNITIMGFNGLLSHFAKTQRISVLIRGLRTSADFEYEMKLAQVNKHLLPTLESIFFITSKDVSFISSSLVKELAYCGGDVSNLLPTLVNTALMKKIKFN</sequence>
<name>A0A2P5SXG5_9GAMM</name>
<feature type="binding site" evidence="9">
    <location>
        <position position="89"/>
    </location>
    <ligand>
        <name>substrate</name>
    </ligand>
</feature>
<dbReference type="EC" id="2.7.7.3" evidence="9"/>
<dbReference type="Pfam" id="PF01467">
    <property type="entry name" value="CTP_transf_like"/>
    <property type="match status" value="1"/>
</dbReference>
<keyword evidence="2 9" id="KW-0808">Transferase</keyword>
<feature type="binding site" evidence="9">
    <location>
        <position position="100"/>
    </location>
    <ligand>
        <name>ATP</name>
        <dbReference type="ChEBI" id="CHEBI:30616"/>
    </ligand>
</feature>
<dbReference type="PANTHER" id="PTHR21342">
    <property type="entry name" value="PHOSPHOPANTETHEINE ADENYLYLTRANSFERASE"/>
    <property type="match status" value="1"/>
</dbReference>
<feature type="binding site" evidence="9">
    <location>
        <position position="43"/>
    </location>
    <ligand>
        <name>substrate</name>
    </ligand>
</feature>
<dbReference type="PRINTS" id="PR01020">
    <property type="entry name" value="LPSBIOSNTHSS"/>
</dbReference>
<comment type="subcellular location">
    <subcellularLocation>
        <location evidence="9">Cytoplasm</location>
    </subcellularLocation>
</comment>
<dbReference type="HAMAP" id="MF_00151">
    <property type="entry name" value="PPAT_bact"/>
    <property type="match status" value="1"/>
</dbReference>
<organism evidence="11 12">
    <name type="scientific">Candidatus Pantoea edessiphila</name>
    <dbReference type="NCBI Taxonomy" id="2044610"/>
    <lineage>
        <taxon>Bacteria</taxon>
        <taxon>Pseudomonadati</taxon>
        <taxon>Pseudomonadota</taxon>
        <taxon>Gammaproteobacteria</taxon>
        <taxon>Enterobacterales</taxon>
        <taxon>Erwiniaceae</taxon>
        <taxon>Pantoea</taxon>
    </lineage>
</organism>
<evidence type="ECO:0000256" key="2">
    <source>
        <dbReference type="ARBA" id="ARBA00022679"/>
    </source>
</evidence>
<feature type="binding site" evidence="9">
    <location>
        <position position="19"/>
    </location>
    <ligand>
        <name>ATP</name>
        <dbReference type="ChEBI" id="CHEBI:30616"/>
    </ligand>
</feature>
<evidence type="ECO:0000256" key="6">
    <source>
        <dbReference type="ARBA" id="ARBA00022842"/>
    </source>
</evidence>
<evidence type="ECO:0000256" key="5">
    <source>
        <dbReference type="ARBA" id="ARBA00022840"/>
    </source>
</evidence>
<evidence type="ECO:0000313" key="12">
    <source>
        <dbReference type="Proteomes" id="UP000296034"/>
    </source>
</evidence>
<reference evidence="11 12" key="1">
    <citation type="journal article" date="2018" name="Genome Biol. Evol.">
        <title>Cladogenesis and Genomic Streamlining in Extracellular Endosymbionts of Tropical Stink Bugs.</title>
        <authorList>
            <person name="Otero-Bravo A."/>
            <person name="Goffredi S."/>
            <person name="Sabree Z.L."/>
        </authorList>
    </citation>
    <scope>NUCLEOTIDE SEQUENCE [LARGE SCALE GENOMIC DNA]</scope>
    <source>
        <strain evidence="11 12">SoET</strain>
    </source>
</reference>
<evidence type="ECO:0000259" key="10">
    <source>
        <dbReference type="Pfam" id="PF01467"/>
    </source>
</evidence>
<evidence type="ECO:0000256" key="4">
    <source>
        <dbReference type="ARBA" id="ARBA00022741"/>
    </source>
</evidence>
<keyword evidence="4 9" id="KW-0547">Nucleotide-binding</keyword>
<feature type="site" description="Transition state stabilizer" evidence="9">
    <location>
        <position position="19"/>
    </location>
</feature>
<dbReference type="PANTHER" id="PTHR21342:SF1">
    <property type="entry name" value="PHOSPHOPANTETHEINE ADENYLYLTRANSFERASE"/>
    <property type="match status" value="1"/>
</dbReference>
<dbReference type="GO" id="GO:0004595">
    <property type="term" value="F:pantetheine-phosphate adenylyltransferase activity"/>
    <property type="evidence" value="ECO:0007669"/>
    <property type="project" value="UniProtKB-UniRule"/>
</dbReference>
<comment type="function">
    <text evidence="9">Reversibly transfers an adenylyl group from ATP to 4'-phosphopantetheine, yielding dephospho-CoA (dPCoA) and pyrophosphate.</text>
</comment>
<dbReference type="NCBIfam" id="TIGR01510">
    <property type="entry name" value="coaD_prev_kdtB"/>
    <property type="match status" value="1"/>
</dbReference>
<feature type="binding site" evidence="9">
    <location>
        <position position="11"/>
    </location>
    <ligand>
        <name>substrate</name>
    </ligand>
</feature>
<feature type="binding site" evidence="9">
    <location>
        <position position="75"/>
    </location>
    <ligand>
        <name>substrate</name>
    </ligand>
</feature>
<evidence type="ECO:0000256" key="1">
    <source>
        <dbReference type="ARBA" id="ARBA00022490"/>
    </source>
</evidence>
<dbReference type="GO" id="GO:0005737">
    <property type="term" value="C:cytoplasm"/>
    <property type="evidence" value="ECO:0007669"/>
    <property type="project" value="UniProtKB-SubCell"/>
</dbReference>
<dbReference type="InterPro" id="IPR004821">
    <property type="entry name" value="Cyt_trans-like"/>
</dbReference>
<dbReference type="GO" id="GO:0005524">
    <property type="term" value="F:ATP binding"/>
    <property type="evidence" value="ECO:0007669"/>
    <property type="project" value="UniProtKB-KW"/>
</dbReference>
<dbReference type="OrthoDB" id="9806661at2"/>
<evidence type="ECO:0000256" key="8">
    <source>
        <dbReference type="ARBA" id="ARBA00029346"/>
    </source>
</evidence>
<dbReference type="SUPFAM" id="SSF52374">
    <property type="entry name" value="Nucleotidylyl transferase"/>
    <property type="match status" value="1"/>
</dbReference>
<comment type="catalytic activity">
    <reaction evidence="8 9">
        <text>(R)-4'-phosphopantetheine + ATP + H(+) = 3'-dephospho-CoA + diphosphate</text>
        <dbReference type="Rhea" id="RHEA:19801"/>
        <dbReference type="ChEBI" id="CHEBI:15378"/>
        <dbReference type="ChEBI" id="CHEBI:30616"/>
        <dbReference type="ChEBI" id="CHEBI:33019"/>
        <dbReference type="ChEBI" id="CHEBI:57328"/>
        <dbReference type="ChEBI" id="CHEBI:61723"/>
        <dbReference type="EC" id="2.7.7.3"/>
    </reaction>
</comment>
<keyword evidence="3 9" id="KW-0548">Nucleotidyltransferase</keyword>
<gene>
    <name evidence="9" type="primary">coaD</name>
    <name evidence="11" type="ORF">CRV11_03270</name>
</gene>
<evidence type="ECO:0000313" key="11">
    <source>
        <dbReference type="EMBL" id="PPI87037.1"/>
    </source>
</evidence>
<keyword evidence="7 9" id="KW-0173">Coenzyme A biosynthesis</keyword>
<keyword evidence="6 9" id="KW-0460">Magnesium</keyword>
<evidence type="ECO:0000256" key="3">
    <source>
        <dbReference type="ARBA" id="ARBA00022695"/>
    </source>
</evidence>
<keyword evidence="5 9" id="KW-0067">ATP-binding</keyword>
<comment type="caution">
    <text evidence="11">The sequence shown here is derived from an EMBL/GenBank/DDBJ whole genome shotgun (WGS) entry which is preliminary data.</text>
</comment>
<dbReference type="InterPro" id="IPR001980">
    <property type="entry name" value="PPAT"/>
</dbReference>
<dbReference type="RefSeq" id="WP_136131925.1">
    <property type="nucleotide sequence ID" value="NZ_PDKS01000005.1"/>
</dbReference>
<accession>A0A2P5SXG5</accession>
<dbReference type="InterPro" id="IPR014729">
    <property type="entry name" value="Rossmann-like_a/b/a_fold"/>
</dbReference>
<evidence type="ECO:0000256" key="7">
    <source>
        <dbReference type="ARBA" id="ARBA00022993"/>
    </source>
</evidence>
<dbReference type="CDD" id="cd02163">
    <property type="entry name" value="PPAT"/>
    <property type="match status" value="1"/>
</dbReference>
<feature type="domain" description="Cytidyltransferase-like" evidence="10">
    <location>
        <begin position="7"/>
        <end position="135"/>
    </location>
</feature>
<feature type="binding site" evidence="9">
    <location>
        <begin position="90"/>
        <end position="92"/>
    </location>
    <ligand>
        <name>ATP</name>
        <dbReference type="ChEBI" id="CHEBI:30616"/>
    </ligand>
</feature>
<feature type="binding site" evidence="9">
    <location>
        <begin position="11"/>
        <end position="12"/>
    </location>
    <ligand>
        <name>ATP</name>
        <dbReference type="ChEBI" id="CHEBI:30616"/>
    </ligand>
</feature>